<sequence>MIFHQGDLTSCLILGSIAPGHPVTWEGIESKPVTLLVQLARCLNLPDKLTGAVAWDASVIAQHILTFILKIHFTEVNEWWGYE</sequence>
<protein>
    <submittedName>
        <fullName evidence="1">Uncharacterized protein</fullName>
    </submittedName>
</protein>
<evidence type="ECO:0000313" key="1">
    <source>
        <dbReference type="EMBL" id="KAJ8017254.1"/>
    </source>
</evidence>
<proteinExistence type="predicted"/>
<comment type="caution">
    <text evidence="1">The sequence shown here is derived from an EMBL/GenBank/DDBJ whole genome shotgun (WGS) entry which is preliminary data.</text>
</comment>
<reference evidence="1" key="1">
    <citation type="submission" date="2021-05" db="EMBL/GenBank/DDBJ databases">
        <authorList>
            <person name="Pan Q."/>
            <person name="Jouanno E."/>
            <person name="Zahm M."/>
            <person name="Klopp C."/>
            <person name="Cabau C."/>
            <person name="Louis A."/>
            <person name="Berthelot C."/>
            <person name="Parey E."/>
            <person name="Roest Crollius H."/>
            <person name="Montfort J."/>
            <person name="Robinson-Rechavi M."/>
            <person name="Bouchez O."/>
            <person name="Lampietro C."/>
            <person name="Lopez Roques C."/>
            <person name="Donnadieu C."/>
            <person name="Postlethwait J."/>
            <person name="Bobe J."/>
            <person name="Dillon D."/>
            <person name="Chandos A."/>
            <person name="von Hippel F."/>
            <person name="Guiguen Y."/>
        </authorList>
    </citation>
    <scope>NUCLEOTIDE SEQUENCE</scope>
    <source>
        <strain evidence="1">YG-Jan2019</strain>
    </source>
</reference>
<name>A0ACC2HMQ1_DALPE</name>
<gene>
    <name evidence="1" type="ORF">DPEC_G00015910</name>
</gene>
<keyword evidence="2" id="KW-1185">Reference proteome</keyword>
<evidence type="ECO:0000313" key="2">
    <source>
        <dbReference type="Proteomes" id="UP001157502"/>
    </source>
</evidence>
<dbReference type="Proteomes" id="UP001157502">
    <property type="component" value="Chromosome 1"/>
</dbReference>
<organism evidence="1 2">
    <name type="scientific">Dallia pectoralis</name>
    <name type="common">Alaska blackfish</name>
    <dbReference type="NCBI Taxonomy" id="75939"/>
    <lineage>
        <taxon>Eukaryota</taxon>
        <taxon>Metazoa</taxon>
        <taxon>Chordata</taxon>
        <taxon>Craniata</taxon>
        <taxon>Vertebrata</taxon>
        <taxon>Euteleostomi</taxon>
        <taxon>Actinopterygii</taxon>
        <taxon>Neopterygii</taxon>
        <taxon>Teleostei</taxon>
        <taxon>Protacanthopterygii</taxon>
        <taxon>Esociformes</taxon>
        <taxon>Umbridae</taxon>
        <taxon>Dallia</taxon>
    </lineage>
</organism>
<accession>A0ACC2HMQ1</accession>
<dbReference type="EMBL" id="CM055728">
    <property type="protein sequence ID" value="KAJ8017254.1"/>
    <property type="molecule type" value="Genomic_DNA"/>
</dbReference>